<dbReference type="Gene3D" id="3.40.50.620">
    <property type="entry name" value="HUPs"/>
    <property type="match status" value="1"/>
</dbReference>
<dbReference type="AlphaFoldDB" id="A0A154W903"/>
<evidence type="ECO:0000259" key="3">
    <source>
        <dbReference type="Pfam" id="PF00582"/>
    </source>
</evidence>
<comment type="caution">
    <text evidence="4">The sequence shown here is derived from an EMBL/GenBank/DDBJ whole genome shotgun (WGS) entry which is preliminary data.</text>
</comment>
<comment type="subcellular location">
    <subcellularLocation>
        <location evidence="2">Cytoplasm</location>
    </subcellularLocation>
</comment>
<name>A0A154W903_9PROT</name>
<dbReference type="PANTHER" id="PTHR46268:SF6">
    <property type="entry name" value="UNIVERSAL STRESS PROTEIN UP12"/>
    <property type="match status" value="1"/>
</dbReference>
<protein>
    <recommendedName>
        <fullName evidence="2">Universal stress protein</fullName>
    </recommendedName>
</protein>
<proteinExistence type="inferred from homology"/>
<dbReference type="PIRSF" id="PIRSF006276">
    <property type="entry name" value="UspA"/>
    <property type="match status" value="1"/>
</dbReference>
<feature type="domain" description="UspA" evidence="3">
    <location>
        <begin position="1"/>
        <end position="141"/>
    </location>
</feature>
<dbReference type="RefSeq" id="WP_067553984.1">
    <property type="nucleotide sequence ID" value="NZ_LPXN01000093.1"/>
</dbReference>
<dbReference type="OrthoDB" id="9792500at2"/>
<dbReference type="InterPro" id="IPR014729">
    <property type="entry name" value="Rossmann-like_a/b/a_fold"/>
</dbReference>
<dbReference type="InterPro" id="IPR006016">
    <property type="entry name" value="UspA"/>
</dbReference>
<keyword evidence="2" id="KW-0963">Cytoplasm</keyword>
<dbReference type="EMBL" id="LPXN01000093">
    <property type="protein sequence ID" value="KZD09992.1"/>
    <property type="molecule type" value="Genomic_DNA"/>
</dbReference>
<evidence type="ECO:0000256" key="1">
    <source>
        <dbReference type="ARBA" id="ARBA00008791"/>
    </source>
</evidence>
<dbReference type="STRING" id="580166.AUP43_06350"/>
<dbReference type="CDD" id="cd00293">
    <property type="entry name" value="USP-like"/>
    <property type="match status" value="1"/>
</dbReference>
<dbReference type="InterPro" id="IPR006015">
    <property type="entry name" value="Universal_stress_UspA"/>
</dbReference>
<organism evidence="4 5">
    <name type="scientific">Oceanibaculum pacificum</name>
    <dbReference type="NCBI Taxonomy" id="580166"/>
    <lineage>
        <taxon>Bacteria</taxon>
        <taxon>Pseudomonadati</taxon>
        <taxon>Pseudomonadota</taxon>
        <taxon>Alphaproteobacteria</taxon>
        <taxon>Rhodospirillales</taxon>
        <taxon>Oceanibaculaceae</taxon>
        <taxon>Oceanibaculum</taxon>
    </lineage>
</organism>
<comment type="similarity">
    <text evidence="1 2">Belongs to the universal stress protein A family.</text>
</comment>
<evidence type="ECO:0000313" key="4">
    <source>
        <dbReference type="EMBL" id="KZD09992.1"/>
    </source>
</evidence>
<dbReference type="Pfam" id="PF00582">
    <property type="entry name" value="Usp"/>
    <property type="match status" value="1"/>
</dbReference>
<dbReference type="Proteomes" id="UP000076400">
    <property type="component" value="Unassembled WGS sequence"/>
</dbReference>
<dbReference type="PRINTS" id="PR01438">
    <property type="entry name" value="UNVRSLSTRESS"/>
</dbReference>
<gene>
    <name evidence="4" type="ORF">AUP43_06350</name>
</gene>
<reference evidence="4 5" key="1">
    <citation type="submission" date="2015-12" db="EMBL/GenBank/DDBJ databases">
        <title>Genome sequence of Oceanibaculum pacificum MCCC 1A02656.</title>
        <authorList>
            <person name="Lu L."/>
            <person name="Lai Q."/>
            <person name="Shao Z."/>
            <person name="Qian P."/>
        </authorList>
    </citation>
    <scope>NUCLEOTIDE SEQUENCE [LARGE SCALE GENOMIC DNA]</scope>
    <source>
        <strain evidence="4 5">MCCC 1A02656</strain>
    </source>
</reference>
<dbReference type="SUPFAM" id="SSF52402">
    <property type="entry name" value="Adenine nucleotide alpha hydrolases-like"/>
    <property type="match status" value="1"/>
</dbReference>
<dbReference type="PANTHER" id="PTHR46268">
    <property type="entry name" value="STRESS RESPONSE PROTEIN NHAX"/>
    <property type="match status" value="1"/>
</dbReference>
<accession>A0A154W903</accession>
<sequence length="142" mass="15974">MYKHILFPVDLGQQASWRAALPVAVNLARQFEAKLHVLAVVPDFGMSIVGQFFPKDFEKKALEATNKELHAFVDREIPQDVPVQHIVTDGTVYEQILQLAEKLKIDLIVIAAHRPELKDYLLGPNAARVVRHANCSVLVVRD</sequence>
<evidence type="ECO:0000256" key="2">
    <source>
        <dbReference type="PIRNR" id="PIRNR006276"/>
    </source>
</evidence>
<keyword evidence="5" id="KW-1185">Reference proteome</keyword>
<dbReference type="GO" id="GO:0005737">
    <property type="term" value="C:cytoplasm"/>
    <property type="evidence" value="ECO:0007669"/>
    <property type="project" value="UniProtKB-SubCell"/>
</dbReference>
<evidence type="ECO:0000313" key="5">
    <source>
        <dbReference type="Proteomes" id="UP000076400"/>
    </source>
</evidence>